<protein>
    <submittedName>
        <fullName evidence="2">Uncharacterized protein</fullName>
    </submittedName>
</protein>
<evidence type="ECO:0000313" key="3">
    <source>
        <dbReference type="Proteomes" id="UP000594263"/>
    </source>
</evidence>
<dbReference type="EnsemblPlants" id="Kaladp0030s0028.2.v1.1">
    <property type="protein sequence ID" value="Kaladp0030s0028.2.v1.1"/>
    <property type="gene ID" value="Kaladp0030s0028.v1.1"/>
</dbReference>
<dbReference type="Gramene" id="Kaladp0030s0028.1.v1.1">
    <property type="protein sequence ID" value="Kaladp0030s0028.1.v1.1"/>
    <property type="gene ID" value="Kaladp0030s0028.v1.1"/>
</dbReference>
<dbReference type="EnsemblPlants" id="Kaladp0030s0028.1.v1.1">
    <property type="protein sequence ID" value="Kaladp0030s0028.1.v1.1"/>
    <property type="gene ID" value="Kaladp0030s0028.v1.1"/>
</dbReference>
<reference evidence="2" key="1">
    <citation type="submission" date="2021-01" db="UniProtKB">
        <authorList>
            <consortium name="EnsemblPlants"/>
        </authorList>
    </citation>
    <scope>IDENTIFICATION</scope>
</reference>
<evidence type="ECO:0000256" key="1">
    <source>
        <dbReference type="SAM" id="MobiDB-lite"/>
    </source>
</evidence>
<dbReference type="PROSITE" id="PS60014">
    <property type="entry name" value="ALPHA_CONOTOXIN"/>
    <property type="match status" value="1"/>
</dbReference>
<dbReference type="Gramene" id="Kaladp0030s0028.2.v1.1">
    <property type="protein sequence ID" value="Kaladp0030s0028.2.v1.1"/>
    <property type="gene ID" value="Kaladp0030s0028.v1.1"/>
</dbReference>
<sequence length="622" mass="66547">MQVVVSGPCGVMDVIDESGYSADSSKVSEDSVDQTEPVIIRAAEIITGSLRSGEPSAVVPTDASQLSKLDKSIFSFSSASQSSTVSYETLEPRDSNINDTDSEACLDDQSVPGDNEADNNAQSSPVNKHGQQHSARPSCDVSDVTLESALMSPMQGPPLQLMDRSGSYEPGRISSSVFTANSTPQEWSAASNESLFSLNVGSLNFNNGVSMGATIRKSSDYAISGELMSGRPSMVAQQETRGAVGRGHAGPSSTDNSTHDLIIQKIHDHIDARQHLPEMSWDPRKNKGRIQPLPPSVVKKPEKPSKCCQKLSSCCSCDRSSCCCVSSGFCCSRPRCGWCKMPSCSGSNCSSGWCCNWNCCSKRTCCSFNCCSKWSCCLKGSCCPSCSNCSNAICFWNWSCWKLLCCWNWNCCFKGSCCKSWSCCSEGSCCKSGSCCSIEKCCGCWSCCSIEKCCGCWSCCSKGTCCGKWNCCPKGRCCGSWNCFSKGTCCGSWNCCSKGTCCGSWNCCSKGKCCGSWNCFKGSCCKSWTCCPRGSCCKSWSCCKSGSCCPTWNCCSTGICSWKCGSCCQGWNCSTTGGCCCCSSSPKTKEGRGGQEKAHRHQTKTLGGGICSWFFCSGRSCC</sequence>
<dbReference type="InterPro" id="IPR018072">
    <property type="entry name" value="Conotoxin_a-typ_CS"/>
</dbReference>
<organism evidence="2 3">
    <name type="scientific">Kalanchoe fedtschenkoi</name>
    <name type="common">Lavender scallops</name>
    <name type="synonym">South American air plant</name>
    <dbReference type="NCBI Taxonomy" id="63787"/>
    <lineage>
        <taxon>Eukaryota</taxon>
        <taxon>Viridiplantae</taxon>
        <taxon>Streptophyta</taxon>
        <taxon>Embryophyta</taxon>
        <taxon>Tracheophyta</taxon>
        <taxon>Spermatophyta</taxon>
        <taxon>Magnoliopsida</taxon>
        <taxon>eudicotyledons</taxon>
        <taxon>Gunneridae</taxon>
        <taxon>Pentapetalae</taxon>
        <taxon>Saxifragales</taxon>
        <taxon>Crassulaceae</taxon>
        <taxon>Kalanchoe</taxon>
    </lineage>
</organism>
<dbReference type="AlphaFoldDB" id="A0A7N0TAX6"/>
<name>A0A7N0TAX6_KALFE</name>
<evidence type="ECO:0000313" key="2">
    <source>
        <dbReference type="EnsemblPlants" id="Kaladp0030s0028.2.v1.1"/>
    </source>
</evidence>
<dbReference type="Proteomes" id="UP000594263">
    <property type="component" value="Unplaced"/>
</dbReference>
<proteinExistence type="predicted"/>
<feature type="region of interest" description="Disordered" evidence="1">
    <location>
        <begin position="84"/>
        <end position="140"/>
    </location>
</feature>
<dbReference type="OMA" id="SMCLELE"/>
<accession>A0A7N0TAX6</accession>
<keyword evidence="3" id="KW-1185">Reference proteome</keyword>